<organism evidence="2 3">
    <name type="scientific">Asaia bogorensis</name>
    <dbReference type="NCBI Taxonomy" id="91915"/>
    <lineage>
        <taxon>Bacteria</taxon>
        <taxon>Pseudomonadati</taxon>
        <taxon>Pseudomonadota</taxon>
        <taxon>Alphaproteobacteria</taxon>
        <taxon>Acetobacterales</taxon>
        <taxon>Acetobacteraceae</taxon>
        <taxon>Asaia</taxon>
    </lineage>
</organism>
<sequence>MIRALILSLALALGGAGTAQAVSSPVFSSVEPEAPAKLERVVLIARHGIRSPTHDARSLEQETGVVWPSWPVAPGELTDHGRVTLDAMMQGVARYYDLACTHNASSCLGATPPFIWADSADDRTRESGQIMARALSPGHKIVARSLVAGQHDPVFDAVTAEFVKQHHDQMAADATQLARNDKRARPDSVNAGLAALQQLFAPQACETGQGPCFKTGLVVSEKKGRPSLGGGMTLAATLAENLLLIHAQSLDRAGSASAREAWVGEINPALLTTALPVHDYLSGLVRRQGVAVAARSAVMAHIIARFMAGEMIRLGDGSIVLPATRLLAFAGHDTTLDALAARYGLDWHFSDQPDSTAPDTTLAFEQWRDGKGRIVYRARIFHQSLQALRDGKSGTAQPLAVTLTGANLR</sequence>
<evidence type="ECO:0000313" key="2">
    <source>
        <dbReference type="EMBL" id="CDG39234.1"/>
    </source>
</evidence>
<protein>
    <submittedName>
        <fullName evidence="2">Periplasmic phosphoanhydride phosphohydrolase</fullName>
    </submittedName>
</protein>
<dbReference type="RefSeq" id="WP_023977551.1">
    <property type="nucleotide sequence ID" value="NZ_CBLX010000009.1"/>
</dbReference>
<dbReference type="EMBL" id="CBLX010000009">
    <property type="protein sequence ID" value="CDG39234.1"/>
    <property type="molecule type" value="Genomic_DNA"/>
</dbReference>
<dbReference type="Proteomes" id="UP000027583">
    <property type="component" value="Unassembled WGS sequence"/>
</dbReference>
<dbReference type="AlphaFoldDB" id="A0A060QDR0"/>
<dbReference type="Pfam" id="PF00328">
    <property type="entry name" value="His_Phos_2"/>
    <property type="match status" value="1"/>
</dbReference>
<accession>A0A060QDR0</accession>
<dbReference type="PROSITE" id="PS00616">
    <property type="entry name" value="HIS_ACID_PHOSPHAT_1"/>
    <property type="match status" value="1"/>
</dbReference>
<comment type="caution">
    <text evidence="2">The sequence shown here is derived from an EMBL/GenBank/DDBJ whole genome shotgun (WGS) entry which is preliminary data.</text>
</comment>
<dbReference type="GO" id="GO:0016787">
    <property type="term" value="F:hydrolase activity"/>
    <property type="evidence" value="ECO:0007669"/>
    <property type="project" value="UniProtKB-KW"/>
</dbReference>
<keyword evidence="1" id="KW-0732">Signal</keyword>
<evidence type="ECO:0000256" key="1">
    <source>
        <dbReference type="SAM" id="SignalP"/>
    </source>
</evidence>
<dbReference type="SUPFAM" id="SSF53254">
    <property type="entry name" value="Phosphoglycerate mutase-like"/>
    <property type="match status" value="1"/>
</dbReference>
<dbReference type="InterPro" id="IPR033379">
    <property type="entry name" value="Acid_Pase_AS"/>
</dbReference>
<reference evidence="2 3" key="1">
    <citation type="journal article" date="2014" name="Genome Biol. Evol.">
        <title>Acetic acid bacteria genomes reveal functional traits for adaptation to life in insect guts.</title>
        <authorList>
            <person name="Chouaia B."/>
            <person name="Gaiarsa S."/>
            <person name="Crotti E."/>
            <person name="Comandatore F."/>
            <person name="Degli Esposti M."/>
            <person name="Ricci I."/>
            <person name="Alma A."/>
            <person name="Favia G."/>
            <person name="Bandi C."/>
            <person name="Daffonchio D."/>
        </authorList>
    </citation>
    <scope>NUCLEOTIDE SEQUENCE [LARGE SCALE GENOMIC DNA]</scope>
    <source>
        <strain evidence="2 3">SF2.1</strain>
    </source>
</reference>
<dbReference type="InterPro" id="IPR029033">
    <property type="entry name" value="His_PPase_superfam"/>
</dbReference>
<dbReference type="InterPro" id="IPR000560">
    <property type="entry name" value="His_Pase_clade-2"/>
</dbReference>
<name>A0A060QDR0_9PROT</name>
<dbReference type="eggNOG" id="ENOG502Z7K9">
    <property type="taxonomic scope" value="Bacteria"/>
</dbReference>
<gene>
    <name evidence="2" type="ORF">ASAP_1189</name>
</gene>
<dbReference type="Gene3D" id="3.40.50.1240">
    <property type="entry name" value="Phosphoglycerate mutase-like"/>
    <property type="match status" value="2"/>
</dbReference>
<proteinExistence type="predicted"/>
<feature type="chain" id="PRO_5001589136" evidence="1">
    <location>
        <begin position="22"/>
        <end position="409"/>
    </location>
</feature>
<reference evidence="2 3" key="2">
    <citation type="journal article" date="2014" name="PLoS ONE">
        <title>Evolution of mitochondria reconstructed from the energy metabolism of living bacteria.</title>
        <authorList>
            <person name="Degli Esposti M."/>
            <person name="Chouaia B."/>
            <person name="Comandatore F."/>
            <person name="Crotti E."/>
            <person name="Sassera D."/>
            <person name="Lievens P.M."/>
            <person name="Daffonchio D."/>
            <person name="Bandi C."/>
        </authorList>
    </citation>
    <scope>NUCLEOTIDE SEQUENCE [LARGE SCALE GENOMIC DNA]</scope>
    <source>
        <strain evidence="2 3">SF2.1</strain>
    </source>
</reference>
<evidence type="ECO:0000313" key="3">
    <source>
        <dbReference type="Proteomes" id="UP000027583"/>
    </source>
</evidence>
<feature type="signal peptide" evidence="1">
    <location>
        <begin position="1"/>
        <end position="21"/>
    </location>
</feature>